<gene>
    <name evidence="1" type="ORF">DFH08DRAFT_973703</name>
</gene>
<evidence type="ECO:0000313" key="2">
    <source>
        <dbReference type="Proteomes" id="UP001218218"/>
    </source>
</evidence>
<comment type="caution">
    <text evidence="1">The sequence shown here is derived from an EMBL/GenBank/DDBJ whole genome shotgun (WGS) entry which is preliminary data.</text>
</comment>
<evidence type="ECO:0000313" key="1">
    <source>
        <dbReference type="EMBL" id="KAJ7312318.1"/>
    </source>
</evidence>
<dbReference type="AlphaFoldDB" id="A0AAD7ECB8"/>
<evidence type="ECO:0008006" key="3">
    <source>
        <dbReference type="Google" id="ProtNLM"/>
    </source>
</evidence>
<dbReference type="EMBL" id="JARIHO010000073">
    <property type="protein sequence ID" value="KAJ7312318.1"/>
    <property type="molecule type" value="Genomic_DNA"/>
</dbReference>
<protein>
    <recommendedName>
        <fullName evidence="3">F-box domain-containing protein</fullName>
    </recommendedName>
</protein>
<sequence>MDLAMDDFISIMLSRLPYLRALSLNDSFSETLEVSEAVPVPNLETLELTASSMRCSCFLRAVWIPKCRIVLNVPYRSLDLWFLCDTLDSHRADSADPILHGLQIVDLPPAPDGASLFEILFFNHTSGSASPRYTFRLAAGSLSLPNWREEIMYTIMTIISLDQINILTVNCEALKLSTSLLHLKDFRSAAFYRHVEPFTNQLEGDPLMAAGDRFDPINEAVHYPRLRRIVFHHIVFSQRRMAIILDCTHAYPDDSLLSLAPFCGLLSSTRPSFAYPWLSPFMHTVFLSVAPAVFALLLEYSARPPQPSPLVPVELGPCAAACPLLAAAIPCPAPSTRTTPIFAPACCVHTYSRSFEIHTLQPRSTCRIERGESVS</sequence>
<reference evidence="1" key="1">
    <citation type="submission" date="2023-03" db="EMBL/GenBank/DDBJ databases">
        <title>Massive genome expansion in bonnet fungi (Mycena s.s.) driven by repeated elements and novel gene families across ecological guilds.</title>
        <authorList>
            <consortium name="Lawrence Berkeley National Laboratory"/>
            <person name="Harder C.B."/>
            <person name="Miyauchi S."/>
            <person name="Viragh M."/>
            <person name="Kuo A."/>
            <person name="Thoen E."/>
            <person name="Andreopoulos B."/>
            <person name="Lu D."/>
            <person name="Skrede I."/>
            <person name="Drula E."/>
            <person name="Henrissat B."/>
            <person name="Morin E."/>
            <person name="Kohler A."/>
            <person name="Barry K."/>
            <person name="LaButti K."/>
            <person name="Morin E."/>
            <person name="Salamov A."/>
            <person name="Lipzen A."/>
            <person name="Mereny Z."/>
            <person name="Hegedus B."/>
            <person name="Baldrian P."/>
            <person name="Stursova M."/>
            <person name="Weitz H."/>
            <person name="Taylor A."/>
            <person name="Grigoriev I.V."/>
            <person name="Nagy L.G."/>
            <person name="Martin F."/>
            <person name="Kauserud H."/>
        </authorList>
    </citation>
    <scope>NUCLEOTIDE SEQUENCE</scope>
    <source>
        <strain evidence="1">CBHHK002</strain>
    </source>
</reference>
<name>A0AAD7ECB8_9AGAR</name>
<accession>A0AAD7ECB8</accession>
<proteinExistence type="predicted"/>
<keyword evidence="2" id="KW-1185">Reference proteome</keyword>
<dbReference type="Proteomes" id="UP001218218">
    <property type="component" value="Unassembled WGS sequence"/>
</dbReference>
<organism evidence="1 2">
    <name type="scientific">Mycena albidolilacea</name>
    <dbReference type="NCBI Taxonomy" id="1033008"/>
    <lineage>
        <taxon>Eukaryota</taxon>
        <taxon>Fungi</taxon>
        <taxon>Dikarya</taxon>
        <taxon>Basidiomycota</taxon>
        <taxon>Agaricomycotina</taxon>
        <taxon>Agaricomycetes</taxon>
        <taxon>Agaricomycetidae</taxon>
        <taxon>Agaricales</taxon>
        <taxon>Marasmiineae</taxon>
        <taxon>Mycenaceae</taxon>
        <taxon>Mycena</taxon>
    </lineage>
</organism>